<evidence type="ECO:0000313" key="2">
    <source>
        <dbReference type="EMBL" id="GAA4063826.1"/>
    </source>
</evidence>
<sequence>MSDRVALTLLACALTVVVALLAGVGAGYLARRDNATYPAALGRAALAFVAFLTLAATIASALSDVAAS</sequence>
<reference evidence="3" key="1">
    <citation type="journal article" date="2019" name="Int. J. Syst. Evol. Microbiol.">
        <title>The Global Catalogue of Microorganisms (GCM) 10K type strain sequencing project: providing services to taxonomists for standard genome sequencing and annotation.</title>
        <authorList>
            <consortium name="The Broad Institute Genomics Platform"/>
            <consortium name="The Broad Institute Genome Sequencing Center for Infectious Disease"/>
            <person name="Wu L."/>
            <person name="Ma J."/>
        </authorList>
    </citation>
    <scope>NUCLEOTIDE SEQUENCE [LARGE SCALE GENOMIC DNA]</scope>
    <source>
        <strain evidence="3">JCM 16925</strain>
    </source>
</reference>
<keyword evidence="1" id="KW-0812">Transmembrane</keyword>
<name>A0ABP7VDZ1_9ACTN</name>
<organism evidence="2 3">
    <name type="scientific">Streptomyces shaanxiensis</name>
    <dbReference type="NCBI Taxonomy" id="653357"/>
    <lineage>
        <taxon>Bacteria</taxon>
        <taxon>Bacillati</taxon>
        <taxon>Actinomycetota</taxon>
        <taxon>Actinomycetes</taxon>
        <taxon>Kitasatosporales</taxon>
        <taxon>Streptomycetaceae</taxon>
        <taxon>Streptomyces</taxon>
    </lineage>
</organism>
<evidence type="ECO:0000313" key="3">
    <source>
        <dbReference type="Proteomes" id="UP001499984"/>
    </source>
</evidence>
<feature type="transmembrane region" description="Helical" evidence="1">
    <location>
        <begin position="41"/>
        <end position="62"/>
    </location>
</feature>
<dbReference type="EMBL" id="BAAAZY010000011">
    <property type="protein sequence ID" value="GAA4063826.1"/>
    <property type="molecule type" value="Genomic_DNA"/>
</dbReference>
<feature type="transmembrane region" description="Helical" evidence="1">
    <location>
        <begin position="6"/>
        <end position="29"/>
    </location>
</feature>
<keyword evidence="1" id="KW-0472">Membrane</keyword>
<proteinExistence type="predicted"/>
<comment type="caution">
    <text evidence="2">The sequence shown here is derived from an EMBL/GenBank/DDBJ whole genome shotgun (WGS) entry which is preliminary data.</text>
</comment>
<accession>A0ABP7VDZ1</accession>
<keyword evidence="1" id="KW-1133">Transmembrane helix</keyword>
<protein>
    <submittedName>
        <fullName evidence="2">Uncharacterized protein</fullName>
    </submittedName>
</protein>
<dbReference type="Proteomes" id="UP001499984">
    <property type="component" value="Unassembled WGS sequence"/>
</dbReference>
<gene>
    <name evidence="2" type="ORF">GCM10022233_42390</name>
</gene>
<keyword evidence="3" id="KW-1185">Reference proteome</keyword>
<evidence type="ECO:0000256" key="1">
    <source>
        <dbReference type="SAM" id="Phobius"/>
    </source>
</evidence>